<comment type="subcellular location">
    <subcellularLocation>
        <location evidence="1">Nucleus</location>
    </subcellularLocation>
</comment>
<evidence type="ECO:0000313" key="8">
    <source>
        <dbReference type="EMBL" id="EEE70187.1"/>
    </source>
</evidence>
<dbReference type="SUPFAM" id="SSF101941">
    <property type="entry name" value="NAC domain"/>
    <property type="match status" value="1"/>
</dbReference>
<evidence type="ECO:0000256" key="1">
    <source>
        <dbReference type="ARBA" id="ARBA00004123"/>
    </source>
</evidence>
<accession>B9G4Y9</accession>
<dbReference type="GO" id="GO:0003677">
    <property type="term" value="F:DNA binding"/>
    <property type="evidence" value="ECO:0007669"/>
    <property type="project" value="UniProtKB-KW"/>
</dbReference>
<dbReference type="PANTHER" id="PTHR31744:SF210">
    <property type="entry name" value="NAC DOMAIN-CONTAINING PROTEIN 86-LIKE"/>
    <property type="match status" value="1"/>
</dbReference>
<dbReference type="GO" id="GO:0006355">
    <property type="term" value="P:regulation of DNA-templated transcription"/>
    <property type="evidence" value="ECO:0007669"/>
    <property type="project" value="InterPro"/>
</dbReference>
<keyword evidence="2" id="KW-0805">Transcription regulation</keyword>
<proteinExistence type="predicted"/>
<feature type="domain" description="NAC" evidence="7">
    <location>
        <begin position="6"/>
        <end position="147"/>
    </location>
</feature>
<dbReference type="Gene3D" id="2.170.150.80">
    <property type="entry name" value="NAC domain"/>
    <property type="match status" value="1"/>
</dbReference>
<reference evidence="8" key="2">
    <citation type="submission" date="2008-12" db="EMBL/GenBank/DDBJ databases">
        <title>Improved gene annotation of the rice (Oryza sativa) genomes.</title>
        <authorList>
            <person name="Wang J."/>
            <person name="Li R."/>
            <person name="Fan W."/>
            <person name="Huang Q."/>
            <person name="Zhang J."/>
            <person name="Zhou Y."/>
            <person name="Hu Y."/>
            <person name="Zi S."/>
            <person name="Li J."/>
            <person name="Ni P."/>
            <person name="Zheng H."/>
            <person name="Zhang Y."/>
            <person name="Zhao M."/>
            <person name="Hao Q."/>
            <person name="McDermott J."/>
            <person name="Samudrala R."/>
            <person name="Kristiansen K."/>
            <person name="Wong G.K.-S."/>
        </authorList>
    </citation>
    <scope>NUCLEOTIDE SEQUENCE</scope>
</reference>
<evidence type="ECO:0000256" key="4">
    <source>
        <dbReference type="ARBA" id="ARBA00023163"/>
    </source>
</evidence>
<organism evidence="8">
    <name type="scientific">Oryza sativa subsp. japonica</name>
    <name type="common">Rice</name>
    <dbReference type="NCBI Taxonomy" id="39947"/>
    <lineage>
        <taxon>Eukaryota</taxon>
        <taxon>Viridiplantae</taxon>
        <taxon>Streptophyta</taxon>
        <taxon>Embryophyta</taxon>
        <taxon>Tracheophyta</taxon>
        <taxon>Spermatophyta</taxon>
        <taxon>Magnoliopsida</taxon>
        <taxon>Liliopsida</taxon>
        <taxon>Poales</taxon>
        <taxon>Poaceae</taxon>
        <taxon>BOP clade</taxon>
        <taxon>Oryzoideae</taxon>
        <taxon>Oryzeae</taxon>
        <taxon>Oryzinae</taxon>
        <taxon>Oryza</taxon>
        <taxon>Oryza sativa</taxon>
    </lineage>
</organism>
<dbReference type="PANTHER" id="PTHR31744">
    <property type="entry name" value="PROTEIN CUP-SHAPED COTYLEDON 2-RELATED"/>
    <property type="match status" value="1"/>
</dbReference>
<dbReference type="EMBL" id="CM000146">
    <property type="protein sequence ID" value="EEE70187.1"/>
    <property type="molecule type" value="Genomic_DNA"/>
</dbReference>
<feature type="region of interest" description="Disordered" evidence="6">
    <location>
        <begin position="148"/>
        <end position="180"/>
    </location>
</feature>
<dbReference type="GO" id="GO:0005634">
    <property type="term" value="C:nucleus"/>
    <property type="evidence" value="ECO:0007669"/>
    <property type="project" value="UniProtKB-SubCell"/>
</dbReference>
<dbReference type="AlphaFoldDB" id="B9G4Y9"/>
<gene>
    <name evidence="8" type="ORF">OsJ_30267</name>
</gene>
<keyword evidence="3" id="KW-0238">DNA-binding</keyword>
<evidence type="ECO:0000256" key="5">
    <source>
        <dbReference type="ARBA" id="ARBA00023242"/>
    </source>
</evidence>
<name>B9G4Y9_ORYSJ</name>
<sequence length="197" mass="22584">MAPVGLPPGFRFHPTDEELVNYYLKRKVHGLSIDLDIIPEVDLYKCEPWELEEKSFLPSKDSEWYFFGPRDRKYPNGCRTNRATRAGYWKSTGKDRRINYQNRSIAEAAFQSIKHSQSSQLAGFLQDSYALCRIFKKNVVLGEFDKKGECSSSQAKGNEEVTDFGDAGQSSGANENDKDNSWMQFIAEDLWCTNKLK</sequence>
<evidence type="ECO:0000256" key="3">
    <source>
        <dbReference type="ARBA" id="ARBA00023125"/>
    </source>
</evidence>
<keyword evidence="5" id="KW-0539">Nucleus</keyword>
<reference evidence="8" key="1">
    <citation type="journal article" date="2005" name="PLoS Biol.">
        <title>The genomes of Oryza sativa: a history of duplications.</title>
        <authorList>
            <person name="Yu J."/>
            <person name="Wang J."/>
            <person name="Lin W."/>
            <person name="Li S."/>
            <person name="Li H."/>
            <person name="Zhou J."/>
            <person name="Ni P."/>
            <person name="Dong W."/>
            <person name="Hu S."/>
            <person name="Zeng C."/>
            <person name="Zhang J."/>
            <person name="Zhang Y."/>
            <person name="Li R."/>
            <person name="Xu Z."/>
            <person name="Li S."/>
            <person name="Li X."/>
            <person name="Zheng H."/>
            <person name="Cong L."/>
            <person name="Lin L."/>
            <person name="Yin J."/>
            <person name="Geng J."/>
            <person name="Li G."/>
            <person name="Shi J."/>
            <person name="Liu J."/>
            <person name="Lv H."/>
            <person name="Li J."/>
            <person name="Wang J."/>
            <person name="Deng Y."/>
            <person name="Ran L."/>
            <person name="Shi X."/>
            <person name="Wang X."/>
            <person name="Wu Q."/>
            <person name="Li C."/>
            <person name="Ren X."/>
            <person name="Wang J."/>
            <person name="Wang X."/>
            <person name="Li D."/>
            <person name="Liu D."/>
            <person name="Zhang X."/>
            <person name="Ji Z."/>
            <person name="Zhao W."/>
            <person name="Sun Y."/>
            <person name="Zhang Z."/>
            <person name="Bao J."/>
            <person name="Han Y."/>
            <person name="Dong L."/>
            <person name="Ji J."/>
            <person name="Chen P."/>
            <person name="Wu S."/>
            <person name="Liu J."/>
            <person name="Xiao Y."/>
            <person name="Bu D."/>
            <person name="Tan J."/>
            <person name="Yang L."/>
            <person name="Ye C."/>
            <person name="Zhang J."/>
            <person name="Xu J."/>
            <person name="Zhou Y."/>
            <person name="Yu Y."/>
            <person name="Zhang B."/>
            <person name="Zhuang S."/>
            <person name="Wei H."/>
            <person name="Liu B."/>
            <person name="Lei M."/>
            <person name="Yu H."/>
            <person name="Li Y."/>
            <person name="Xu H."/>
            <person name="Wei S."/>
            <person name="He X."/>
            <person name="Fang L."/>
            <person name="Zhang Z."/>
            <person name="Zhang Y."/>
            <person name="Huang X."/>
            <person name="Su Z."/>
            <person name="Tong W."/>
            <person name="Li J."/>
            <person name="Tong Z."/>
            <person name="Li S."/>
            <person name="Ye J."/>
            <person name="Wang L."/>
            <person name="Fang L."/>
            <person name="Lei T."/>
            <person name="Chen C."/>
            <person name="Chen H."/>
            <person name="Xu Z."/>
            <person name="Li H."/>
            <person name="Huang H."/>
            <person name="Zhang F."/>
            <person name="Xu H."/>
            <person name="Li N."/>
            <person name="Zhao C."/>
            <person name="Li S."/>
            <person name="Dong L."/>
            <person name="Huang Y."/>
            <person name="Li L."/>
            <person name="Xi Y."/>
            <person name="Qi Q."/>
            <person name="Li W."/>
            <person name="Zhang B."/>
            <person name="Hu W."/>
            <person name="Zhang Y."/>
            <person name="Tian X."/>
            <person name="Jiao Y."/>
            <person name="Liang X."/>
            <person name="Jin J."/>
            <person name="Gao L."/>
            <person name="Zheng W."/>
            <person name="Hao B."/>
            <person name="Liu S."/>
            <person name="Wang W."/>
            <person name="Yuan L."/>
            <person name="Cao M."/>
            <person name="McDermott J."/>
            <person name="Samudrala R."/>
            <person name="Wang J."/>
            <person name="Wong G.K."/>
            <person name="Yang H."/>
        </authorList>
    </citation>
    <scope>NUCLEOTIDE SEQUENCE [LARGE SCALE GENOMIC DNA]</scope>
</reference>
<evidence type="ECO:0000259" key="7">
    <source>
        <dbReference type="PROSITE" id="PS51005"/>
    </source>
</evidence>
<dbReference type="InterPro" id="IPR036093">
    <property type="entry name" value="NAC_dom_sf"/>
</dbReference>
<dbReference type="InterPro" id="IPR003441">
    <property type="entry name" value="NAC-dom"/>
</dbReference>
<evidence type="ECO:0000256" key="6">
    <source>
        <dbReference type="SAM" id="MobiDB-lite"/>
    </source>
</evidence>
<dbReference type="Pfam" id="PF02365">
    <property type="entry name" value="NAM"/>
    <property type="match status" value="1"/>
</dbReference>
<protein>
    <recommendedName>
        <fullName evidence="7">NAC domain-containing protein</fullName>
    </recommendedName>
</protein>
<evidence type="ECO:0000256" key="2">
    <source>
        <dbReference type="ARBA" id="ARBA00023015"/>
    </source>
</evidence>
<dbReference type="PROSITE" id="PS51005">
    <property type="entry name" value="NAC"/>
    <property type="match status" value="1"/>
</dbReference>
<keyword evidence="4" id="KW-0804">Transcription</keyword>
<dbReference type="Proteomes" id="UP000007752">
    <property type="component" value="Chromosome 9"/>
</dbReference>